<keyword evidence="2" id="KW-1185">Reference proteome</keyword>
<dbReference type="EMBL" id="KN818223">
    <property type="protein sequence ID" value="KIL70992.1"/>
    <property type="molecule type" value="Genomic_DNA"/>
</dbReference>
<name>A0A0C2X9E8_AMAMK</name>
<sequence>MDLNDGLVMLMITIRRIVCPGMNQGHYQEHRLSAYEFNQIENTYLSIRHDHWRFFQNELVGLFNISIDDCLIAGTCNGQ</sequence>
<dbReference type="Proteomes" id="UP000054549">
    <property type="component" value="Unassembled WGS sequence"/>
</dbReference>
<dbReference type="HOGENOM" id="CLU_2605523_0_0_1"/>
<evidence type="ECO:0000313" key="2">
    <source>
        <dbReference type="Proteomes" id="UP000054549"/>
    </source>
</evidence>
<dbReference type="InParanoid" id="A0A0C2X9E8"/>
<accession>A0A0C2X9E8</accession>
<protein>
    <submittedName>
        <fullName evidence="1">Uncharacterized protein</fullName>
    </submittedName>
</protein>
<gene>
    <name evidence="1" type="ORF">M378DRAFT_155944</name>
</gene>
<dbReference type="AlphaFoldDB" id="A0A0C2X9E8"/>
<evidence type="ECO:0000313" key="1">
    <source>
        <dbReference type="EMBL" id="KIL70992.1"/>
    </source>
</evidence>
<reference evidence="1 2" key="1">
    <citation type="submission" date="2014-04" db="EMBL/GenBank/DDBJ databases">
        <title>Evolutionary Origins and Diversification of the Mycorrhizal Mutualists.</title>
        <authorList>
            <consortium name="DOE Joint Genome Institute"/>
            <consortium name="Mycorrhizal Genomics Consortium"/>
            <person name="Kohler A."/>
            <person name="Kuo A."/>
            <person name="Nagy L.G."/>
            <person name="Floudas D."/>
            <person name="Copeland A."/>
            <person name="Barry K.W."/>
            <person name="Cichocki N."/>
            <person name="Veneault-Fourrey C."/>
            <person name="LaButti K."/>
            <person name="Lindquist E.A."/>
            <person name="Lipzen A."/>
            <person name="Lundell T."/>
            <person name="Morin E."/>
            <person name="Murat C."/>
            <person name="Riley R."/>
            <person name="Ohm R."/>
            <person name="Sun H."/>
            <person name="Tunlid A."/>
            <person name="Henrissat B."/>
            <person name="Grigoriev I.V."/>
            <person name="Hibbett D.S."/>
            <person name="Martin F."/>
        </authorList>
    </citation>
    <scope>NUCLEOTIDE SEQUENCE [LARGE SCALE GENOMIC DNA]</scope>
    <source>
        <strain evidence="1 2">Koide BX008</strain>
    </source>
</reference>
<organism evidence="1 2">
    <name type="scientific">Amanita muscaria (strain Koide BX008)</name>
    <dbReference type="NCBI Taxonomy" id="946122"/>
    <lineage>
        <taxon>Eukaryota</taxon>
        <taxon>Fungi</taxon>
        <taxon>Dikarya</taxon>
        <taxon>Basidiomycota</taxon>
        <taxon>Agaricomycotina</taxon>
        <taxon>Agaricomycetes</taxon>
        <taxon>Agaricomycetidae</taxon>
        <taxon>Agaricales</taxon>
        <taxon>Pluteineae</taxon>
        <taxon>Amanitaceae</taxon>
        <taxon>Amanita</taxon>
    </lineage>
</organism>
<proteinExistence type="predicted"/>